<dbReference type="GO" id="GO:0042030">
    <property type="term" value="F:ATPase inhibitor activity"/>
    <property type="evidence" value="ECO:0007669"/>
    <property type="project" value="InterPro"/>
</dbReference>
<evidence type="ECO:0000256" key="4">
    <source>
        <dbReference type="RuleBase" id="RU368087"/>
    </source>
</evidence>
<evidence type="ECO:0000313" key="7">
    <source>
        <dbReference type="Proteomes" id="UP000509510"/>
    </source>
</evidence>
<evidence type="ECO:0000256" key="2">
    <source>
        <dbReference type="ARBA" id="ARBA00010901"/>
    </source>
</evidence>
<dbReference type="GO" id="GO:0005739">
    <property type="term" value="C:mitochondrion"/>
    <property type="evidence" value="ECO:0007669"/>
    <property type="project" value="UniProtKB-SubCell"/>
</dbReference>
<accession>A0A7H8QI34</accession>
<dbReference type="AlphaFoldDB" id="A0A7H8QI34"/>
<dbReference type="GeneID" id="55988158"/>
<proteinExistence type="inferred from homology"/>
<keyword evidence="3" id="KW-0496">Mitochondrion</keyword>
<feature type="region of interest" description="Disordered" evidence="5">
    <location>
        <begin position="28"/>
        <end position="49"/>
    </location>
</feature>
<keyword evidence="7" id="KW-1185">Reference proteome</keyword>
<dbReference type="Proteomes" id="UP000509510">
    <property type="component" value="Chromosome I"/>
</dbReference>
<gene>
    <name evidence="6" type="ORF">TRUGW13939_00645</name>
</gene>
<comment type="subcellular location">
    <subcellularLocation>
        <location evidence="1">Mitochondrion</location>
    </subcellularLocation>
</comment>
<dbReference type="KEGG" id="trg:TRUGW13939_00645"/>
<evidence type="ECO:0000256" key="1">
    <source>
        <dbReference type="ARBA" id="ARBA00004173"/>
    </source>
</evidence>
<comment type="function">
    <text evidence="4">Inhibits the enzyme activity of ATPase.</text>
</comment>
<evidence type="ECO:0000256" key="5">
    <source>
        <dbReference type="SAM" id="MobiDB-lite"/>
    </source>
</evidence>
<comment type="similarity">
    <text evidence="2 4">Belongs to the ATPase inhibitor family.</text>
</comment>
<sequence length="100" mass="11321">MFRNAVSRPLLRVNQTVVAKRSFSAIPARMGEGDTGAPRSGGVASSDAFTRREAASENKFVKEKELEKLSLLKQKLKEQRRHLDDLDKHIDDLTKEQKKN</sequence>
<name>A0A7H8QI34_TALRU</name>
<evidence type="ECO:0000256" key="3">
    <source>
        <dbReference type="ARBA" id="ARBA00023128"/>
    </source>
</evidence>
<dbReference type="RefSeq" id="XP_035339745.1">
    <property type="nucleotide sequence ID" value="XM_035483852.1"/>
</dbReference>
<feature type="region of interest" description="Disordered" evidence="5">
    <location>
        <begin position="78"/>
        <end position="100"/>
    </location>
</feature>
<dbReference type="EMBL" id="CP055898">
    <property type="protein sequence ID" value="QKX53566.1"/>
    <property type="molecule type" value="Genomic_DNA"/>
</dbReference>
<reference evidence="7" key="1">
    <citation type="submission" date="2020-06" db="EMBL/GenBank/DDBJ databases">
        <title>A chromosome-scale genome assembly of Talaromyces rugulosus W13939.</title>
        <authorList>
            <person name="Wang B."/>
            <person name="Guo L."/>
            <person name="Ye K."/>
            <person name="Wang L."/>
        </authorList>
    </citation>
    <scope>NUCLEOTIDE SEQUENCE [LARGE SCALE GENOMIC DNA]</scope>
    <source>
        <strain evidence="7">W13939</strain>
    </source>
</reference>
<organism evidence="6 7">
    <name type="scientific">Talaromyces rugulosus</name>
    <name type="common">Penicillium rugulosum</name>
    <dbReference type="NCBI Taxonomy" id="121627"/>
    <lineage>
        <taxon>Eukaryota</taxon>
        <taxon>Fungi</taxon>
        <taxon>Dikarya</taxon>
        <taxon>Ascomycota</taxon>
        <taxon>Pezizomycotina</taxon>
        <taxon>Eurotiomycetes</taxon>
        <taxon>Eurotiomycetidae</taxon>
        <taxon>Eurotiales</taxon>
        <taxon>Trichocomaceae</taxon>
        <taxon>Talaromyces</taxon>
        <taxon>Talaromyces sect. Islandici</taxon>
    </lineage>
</organism>
<dbReference type="Pfam" id="PF04568">
    <property type="entry name" value="IATP"/>
    <property type="match status" value="1"/>
</dbReference>
<dbReference type="OrthoDB" id="5532350at2759"/>
<evidence type="ECO:0000313" key="6">
    <source>
        <dbReference type="EMBL" id="QKX53566.1"/>
    </source>
</evidence>
<dbReference type="Gene3D" id="1.20.5.500">
    <property type="entry name" value="Single helix bin"/>
    <property type="match status" value="1"/>
</dbReference>
<dbReference type="InterPro" id="IPR007648">
    <property type="entry name" value="ATPase_inhibitor_mt"/>
</dbReference>
<protein>
    <recommendedName>
        <fullName evidence="4">ATPase inhibitor, mitochondrial</fullName>
    </recommendedName>
</protein>